<dbReference type="RefSeq" id="WP_181552629.1">
    <property type="nucleotide sequence ID" value="NZ_JACDUS010000015.1"/>
</dbReference>
<sequence>MFISEKLVFTELHKTGGTHICSWLEKLVGGEKVGKHNRIPPSLWDRFIIGSIRNPWEWYVSLWAYGCGGEGSAYHQTTRRVNLNYLNRQLHGEMGLRRLPPSCWALQLWHDIRKPVVSWRSVYGDPYDAGAFRNWLRLMLNPARRFDMGEGFGFSPVSMGFGLMTYRCLKLFTRLRTALYKDRSLAKPEGIRRALDEERLVCFVIRNECLEKDLLEALALAGCEVSDKDRCALFSARNNKINTSRRFSASHYYDRETVELVANREKVIIENYGYTQPEI</sequence>
<keyword evidence="2" id="KW-1185">Reference proteome</keyword>
<evidence type="ECO:0000313" key="2">
    <source>
        <dbReference type="Proteomes" id="UP000525298"/>
    </source>
</evidence>
<comment type="caution">
    <text evidence="1">The sequence shown here is derived from an EMBL/GenBank/DDBJ whole genome shotgun (WGS) entry which is preliminary data.</text>
</comment>
<evidence type="ECO:0000313" key="1">
    <source>
        <dbReference type="EMBL" id="MBA2883010.1"/>
    </source>
</evidence>
<dbReference type="Proteomes" id="UP000525298">
    <property type="component" value="Unassembled WGS sequence"/>
</dbReference>
<protein>
    <recommendedName>
        <fullName evidence="3">Sulfotransferase family protein</fullName>
    </recommendedName>
</protein>
<gene>
    <name evidence="1" type="ORF">HNR65_003367</name>
</gene>
<reference evidence="1 2" key="1">
    <citation type="submission" date="2020-07" db="EMBL/GenBank/DDBJ databases">
        <title>Genomic Encyclopedia of Type Strains, Phase IV (KMG-IV): sequencing the most valuable type-strain genomes for metagenomic binning, comparative biology and taxonomic classification.</title>
        <authorList>
            <person name="Goeker M."/>
        </authorList>
    </citation>
    <scope>NUCLEOTIDE SEQUENCE [LARGE SCALE GENOMIC DNA]</scope>
    <source>
        <strain evidence="1 2">DSM 17721</strain>
    </source>
</reference>
<dbReference type="AlphaFoldDB" id="A0A7W0HM54"/>
<dbReference type="EMBL" id="JACDUS010000015">
    <property type="protein sequence ID" value="MBA2883010.1"/>
    <property type="molecule type" value="Genomic_DNA"/>
</dbReference>
<organism evidence="1 2">
    <name type="scientific">Desulfosalsimonas propionicica</name>
    <dbReference type="NCBI Taxonomy" id="332175"/>
    <lineage>
        <taxon>Bacteria</taxon>
        <taxon>Pseudomonadati</taxon>
        <taxon>Thermodesulfobacteriota</taxon>
        <taxon>Desulfobacteria</taxon>
        <taxon>Desulfobacterales</taxon>
        <taxon>Desulfosalsimonadaceae</taxon>
        <taxon>Desulfosalsimonas</taxon>
    </lineage>
</organism>
<accession>A0A7W0HM54</accession>
<name>A0A7W0HM54_9BACT</name>
<proteinExistence type="predicted"/>
<evidence type="ECO:0008006" key="3">
    <source>
        <dbReference type="Google" id="ProtNLM"/>
    </source>
</evidence>